<dbReference type="PROSITE" id="PS51257">
    <property type="entry name" value="PROKAR_LIPOPROTEIN"/>
    <property type="match status" value="1"/>
</dbReference>
<protein>
    <recommendedName>
        <fullName evidence="3">Dienelactone hydrolase domain-containing protein</fullName>
    </recommendedName>
</protein>
<keyword evidence="5" id="KW-1185">Reference proteome</keyword>
<dbReference type="PANTHER" id="PTHR43037:SF1">
    <property type="entry name" value="BLL1128 PROTEIN"/>
    <property type="match status" value="1"/>
</dbReference>
<dbReference type="InterPro" id="IPR029058">
    <property type="entry name" value="AB_hydrolase_fold"/>
</dbReference>
<evidence type="ECO:0000313" key="4">
    <source>
        <dbReference type="EMBL" id="RAV97936.1"/>
    </source>
</evidence>
<name>A0A364XVF3_9BACT</name>
<dbReference type="AlphaFoldDB" id="A0A364XVF3"/>
<dbReference type="Gene3D" id="3.40.50.1820">
    <property type="entry name" value="alpha/beta hydrolase"/>
    <property type="match status" value="1"/>
</dbReference>
<dbReference type="GO" id="GO:0016787">
    <property type="term" value="F:hydrolase activity"/>
    <property type="evidence" value="ECO:0007669"/>
    <property type="project" value="InterPro"/>
</dbReference>
<dbReference type="EMBL" id="QMFY01000024">
    <property type="protein sequence ID" value="RAV97936.1"/>
    <property type="molecule type" value="Genomic_DNA"/>
</dbReference>
<keyword evidence="1 2" id="KW-0732">Signal</keyword>
<feature type="signal peptide" evidence="2">
    <location>
        <begin position="1"/>
        <end position="21"/>
    </location>
</feature>
<organism evidence="4 5">
    <name type="scientific">Pseudochryseolinea flava</name>
    <dbReference type="NCBI Taxonomy" id="2059302"/>
    <lineage>
        <taxon>Bacteria</taxon>
        <taxon>Pseudomonadati</taxon>
        <taxon>Bacteroidota</taxon>
        <taxon>Cytophagia</taxon>
        <taxon>Cytophagales</taxon>
        <taxon>Fulvivirgaceae</taxon>
        <taxon>Pseudochryseolinea</taxon>
    </lineage>
</organism>
<feature type="domain" description="Dienelactone hydrolase" evidence="3">
    <location>
        <begin position="153"/>
        <end position="265"/>
    </location>
</feature>
<accession>A0A364XVF3</accession>
<dbReference type="InterPro" id="IPR050955">
    <property type="entry name" value="Plant_Biomass_Hydrol_Est"/>
</dbReference>
<evidence type="ECO:0000256" key="1">
    <source>
        <dbReference type="ARBA" id="ARBA00022729"/>
    </source>
</evidence>
<dbReference type="RefSeq" id="WP_112749882.1">
    <property type="nucleotide sequence ID" value="NZ_QMFY01000024.1"/>
</dbReference>
<comment type="caution">
    <text evidence="4">The sequence shown here is derived from an EMBL/GenBank/DDBJ whole genome shotgun (WGS) entry which is preliminary data.</text>
</comment>
<gene>
    <name evidence="4" type="ORF">DQQ10_26045</name>
</gene>
<proteinExistence type="predicted"/>
<dbReference type="Proteomes" id="UP000251889">
    <property type="component" value="Unassembled WGS sequence"/>
</dbReference>
<dbReference type="OrthoDB" id="9764953at2"/>
<dbReference type="Pfam" id="PF01738">
    <property type="entry name" value="DLH"/>
    <property type="match status" value="1"/>
</dbReference>
<reference evidence="4 5" key="1">
    <citation type="submission" date="2018-06" db="EMBL/GenBank/DDBJ databases">
        <title>Chryseolinea flavus sp. nov., a member of the phylum Bacteroidetes isolated from soil.</title>
        <authorList>
            <person name="Li Y."/>
            <person name="Wang J."/>
        </authorList>
    </citation>
    <scope>NUCLEOTIDE SEQUENCE [LARGE SCALE GENOMIC DNA]</scope>
    <source>
        <strain evidence="4 5">SDU1-6</strain>
    </source>
</reference>
<dbReference type="PANTHER" id="PTHR43037">
    <property type="entry name" value="UNNAMED PRODUCT-RELATED"/>
    <property type="match status" value="1"/>
</dbReference>
<dbReference type="InterPro" id="IPR002925">
    <property type="entry name" value="Dienelactn_hydro"/>
</dbReference>
<sequence length="299" mass="31984">MLTLRKAMALFFAASVLGTLAGCGGSDSDADPTPSGGTDTELSALPKDTGGQHVAQVLGSTQASLGFYVYLPSGYTGGSASYPLLVFLHGKSERGDGTSTKAVLDKVLANGPPKLIKGGTWNPKYPMIVVSPQFHGTTGSANNWGGGDPSHLKNFIKFMVDNYRVNPKRIYLTGMSHGGNGVYDYLSLEDDATGYIAAAAPVAAYGAKKGFNKANDTPIWSFVGDQDESNFESTLNYVNEYNAQLPKPAVKARLSVFKDAGHDVWTRTYSGSGIGTASSEYDAFDKSVYDWMFQYKRKD</sequence>
<evidence type="ECO:0000256" key="2">
    <source>
        <dbReference type="SAM" id="SignalP"/>
    </source>
</evidence>
<evidence type="ECO:0000259" key="3">
    <source>
        <dbReference type="Pfam" id="PF01738"/>
    </source>
</evidence>
<feature type="chain" id="PRO_5016825996" description="Dienelactone hydrolase domain-containing protein" evidence="2">
    <location>
        <begin position="22"/>
        <end position="299"/>
    </location>
</feature>
<dbReference type="SUPFAM" id="SSF53474">
    <property type="entry name" value="alpha/beta-Hydrolases"/>
    <property type="match status" value="1"/>
</dbReference>
<evidence type="ECO:0000313" key="5">
    <source>
        <dbReference type="Proteomes" id="UP000251889"/>
    </source>
</evidence>